<comment type="caution">
    <text evidence="1">The sequence shown here is derived from an EMBL/GenBank/DDBJ whole genome shotgun (WGS) entry which is preliminary data.</text>
</comment>
<evidence type="ECO:0000313" key="2">
    <source>
        <dbReference type="Proteomes" id="UP000178574"/>
    </source>
</evidence>
<evidence type="ECO:0000313" key="1">
    <source>
        <dbReference type="EMBL" id="OGZ95247.1"/>
    </source>
</evidence>
<dbReference type="EMBL" id="MHQD01000039">
    <property type="protein sequence ID" value="OGZ95247.1"/>
    <property type="molecule type" value="Genomic_DNA"/>
</dbReference>
<protein>
    <submittedName>
        <fullName evidence="1">Uncharacterized protein</fullName>
    </submittedName>
</protein>
<accession>A0A1G2K752</accession>
<dbReference type="AlphaFoldDB" id="A0A1G2K752"/>
<gene>
    <name evidence="1" type="ORF">A2847_00150</name>
</gene>
<organism evidence="1 2">
    <name type="scientific">Candidatus Sungbacteria bacterium RIFCSPHIGHO2_01_FULL_50_25</name>
    <dbReference type="NCBI Taxonomy" id="1802265"/>
    <lineage>
        <taxon>Bacteria</taxon>
        <taxon>Candidatus Sungiibacteriota</taxon>
    </lineage>
</organism>
<proteinExistence type="predicted"/>
<name>A0A1G2K752_9BACT</name>
<reference evidence="1 2" key="1">
    <citation type="journal article" date="2016" name="Nat. Commun.">
        <title>Thousands of microbial genomes shed light on interconnected biogeochemical processes in an aquifer system.</title>
        <authorList>
            <person name="Anantharaman K."/>
            <person name="Brown C.T."/>
            <person name="Hug L.A."/>
            <person name="Sharon I."/>
            <person name="Castelle C.J."/>
            <person name="Probst A.J."/>
            <person name="Thomas B.C."/>
            <person name="Singh A."/>
            <person name="Wilkins M.J."/>
            <person name="Karaoz U."/>
            <person name="Brodie E.L."/>
            <person name="Williams K.H."/>
            <person name="Hubbard S.S."/>
            <person name="Banfield J.F."/>
        </authorList>
    </citation>
    <scope>NUCLEOTIDE SEQUENCE [LARGE SCALE GENOMIC DNA]</scope>
</reference>
<dbReference type="Proteomes" id="UP000178574">
    <property type="component" value="Unassembled WGS sequence"/>
</dbReference>
<sequence>MITIVIRKRGEAFEAFLQDDASASGRGATSDSAVGDLVRTHCDRFNIAVVAAREAPTRQGLIRT</sequence>